<keyword evidence="1" id="KW-0479">Metal-binding</keyword>
<gene>
    <name evidence="7" type="ORF">AO440_003071</name>
</gene>
<dbReference type="VEuPathDB" id="FungiDB:B1J91_J07150g"/>
<dbReference type="VEuPathDB" id="FungiDB:CAGL0J07150g"/>
<organism evidence="7 8">
    <name type="scientific">Candida glabrata</name>
    <name type="common">Yeast</name>
    <name type="synonym">Torulopsis glabrata</name>
    <dbReference type="NCBI Taxonomy" id="5478"/>
    <lineage>
        <taxon>Eukaryota</taxon>
        <taxon>Fungi</taxon>
        <taxon>Dikarya</taxon>
        <taxon>Ascomycota</taxon>
        <taxon>Saccharomycotina</taxon>
        <taxon>Saccharomycetes</taxon>
        <taxon>Saccharomycetales</taxon>
        <taxon>Saccharomycetaceae</taxon>
        <taxon>Nakaseomyces</taxon>
    </lineage>
</organism>
<evidence type="ECO:0000256" key="5">
    <source>
        <dbReference type="ARBA" id="ARBA00023163"/>
    </source>
</evidence>
<dbReference type="InterPro" id="IPR001138">
    <property type="entry name" value="Zn2Cys6_DnaBD"/>
</dbReference>
<dbReference type="InterPro" id="IPR050675">
    <property type="entry name" value="OAF3"/>
</dbReference>
<dbReference type="GO" id="GO:0089716">
    <property type="term" value="C:Pip2-Oaf1 complex"/>
    <property type="evidence" value="ECO:0007669"/>
    <property type="project" value="EnsemblFungi"/>
</dbReference>
<dbReference type="SUPFAM" id="SSF57701">
    <property type="entry name" value="Zn2/Cys6 DNA-binding domain"/>
    <property type="match status" value="1"/>
</dbReference>
<dbReference type="SMART" id="SM00066">
    <property type="entry name" value="GAL4"/>
    <property type="match status" value="1"/>
</dbReference>
<dbReference type="Proteomes" id="UP000054886">
    <property type="component" value="Unassembled WGS sequence"/>
</dbReference>
<keyword evidence="5" id="KW-0804">Transcription</keyword>
<dbReference type="VEuPathDB" id="FungiDB:GVI51_J07007"/>
<evidence type="ECO:0000256" key="2">
    <source>
        <dbReference type="ARBA" id="ARBA00022833"/>
    </source>
</evidence>
<dbReference type="GO" id="GO:0032000">
    <property type="term" value="P:positive regulation of fatty acid beta-oxidation"/>
    <property type="evidence" value="ECO:0007669"/>
    <property type="project" value="EnsemblFungi"/>
</dbReference>
<dbReference type="PROSITE" id="PS00463">
    <property type="entry name" value="ZN2_CY6_FUNGAL_1"/>
    <property type="match status" value="1"/>
</dbReference>
<dbReference type="GO" id="GO:0001228">
    <property type="term" value="F:DNA-binding transcription activator activity, RNA polymerase II-specific"/>
    <property type="evidence" value="ECO:0007669"/>
    <property type="project" value="EnsemblFungi"/>
</dbReference>
<sequence length="1022" mass="115932">MKYVDEGDSSDISKKRNRLSFVCQGCRKAKTKCDKEKPACSRCLKHGIRCVYDLTSQKAPKNPNKDAMIARLEKELSYWKKKTLKLTKTLPPVSRHLISTNEPAMDIELSSLRANCTNVEVNLFKVHPRLIVSGVIKREVNPLSENYLIIQDKFTTTAIASVFLNYQGSALLSALASDMSITKTSTNVQNNISIIKENLLKQCRNDLQGKRIKLFVNKLAQNMEPPPDLFQKGEEAKNFLTSLDNSFVEDYCPKGAPYSELLQSLIDSIESLLPPYDIIIAYKKWYYDNVYYIAPFVHKSIFEDDLAQILVRDDKDPQKVKVVFGNSKLRSKLETMSMLLLVMKLAYTSIILTDDDIRKYSSVLTMDIVRKYPISSEVAHVVQNCLSAENWCATPNENIISCLLLLWAFFVFSPDEGDFFYEQPTGVLASIAMMLGVSIGLHKDPSDYPVFSNDTLGDKRVCNQRRLLWIAMICVLTFETNTKGSTVDKHDDLFDIFIDLRDPSSVYELMDRVKKDCDHNDEGSIEVMNVIENLFRRTQTSYALYDLNALLLSPDGRFTLSEYEILSSKVHIMSKEYIDLVSSYSPKHGPSGDKAKLPLFYMLNCCDVLSGIIFQLMNLRISIALFLHFEERLVTEENVKNHYIYFFTKLCLDLIALGNTMEKFFDGTFDAVIAKASDFIIKKAIQVAINTVLFGLLAVIMRFDLAASILFNELQSLQTQGVYKEQIYSEMNSKIQLLNDMKVIFETQLKNIYHVCSTSLRFEYFTIFKMLTLFDALLDRIEKNELWIGILRMAHLDNVDPKIAKVLAITLRIQLIRKTGLVEDMQLRSHLAHFELEKITKLHKSMTNYKSRLNLINTYNVDLESTPESSLEPLIPMKEEPLVVIKEETVTPNFSNRTVSPNLPRIKSEEPVEIMATPATGLTQLSNAALLSSQPLSIPVLPIQSQQPASQSNSDNQGPVNENIPTAFPILGSTNQQNQMINNNGVANVNLNNTEEPLADFFGISATLGVLDFEFLLGNQFQ</sequence>
<dbReference type="GO" id="GO:0008270">
    <property type="term" value="F:zinc ion binding"/>
    <property type="evidence" value="ECO:0007669"/>
    <property type="project" value="InterPro"/>
</dbReference>
<accession>A0A0W0CF38</accession>
<dbReference type="GO" id="GO:0000978">
    <property type="term" value="F:RNA polymerase II cis-regulatory region sequence-specific DNA binding"/>
    <property type="evidence" value="ECO:0007669"/>
    <property type="project" value="EnsemblFungi"/>
</dbReference>
<dbReference type="PANTHER" id="PTHR31069:SF29">
    <property type="entry name" value="OLEATE-ACTIVATED TRANSCRIPTION FACTOR 1-RELATED"/>
    <property type="match status" value="1"/>
</dbReference>
<dbReference type="PROSITE" id="PS50048">
    <property type="entry name" value="ZN2_CY6_FUNGAL_2"/>
    <property type="match status" value="1"/>
</dbReference>
<protein>
    <submittedName>
        <fullName evidence="7">Oleate-activated transcription factor 1</fullName>
    </submittedName>
</protein>
<name>A0A0W0CF38_CANGB</name>
<evidence type="ECO:0000256" key="4">
    <source>
        <dbReference type="ARBA" id="ARBA00023125"/>
    </source>
</evidence>
<dbReference type="Pfam" id="PF00172">
    <property type="entry name" value="Zn_clus"/>
    <property type="match status" value="1"/>
</dbReference>
<reference evidence="7 8" key="1">
    <citation type="submission" date="2015-10" db="EMBL/GenBank/DDBJ databases">
        <title>Draft genomes sequences of Candida glabrata isolates 1A, 1B, 2A, 2B, 3A and 3B.</title>
        <authorList>
            <person name="Haavelsrud O.E."/>
            <person name="Gaustad P."/>
        </authorList>
    </citation>
    <scope>NUCLEOTIDE SEQUENCE [LARGE SCALE GENOMIC DNA]</scope>
    <source>
        <strain evidence="7">910700640</strain>
    </source>
</reference>
<keyword evidence="4" id="KW-0238">DNA-binding</keyword>
<dbReference type="EMBL" id="LLZZ01000043">
    <property type="protein sequence ID" value="KTB11178.1"/>
    <property type="molecule type" value="Genomic_DNA"/>
</dbReference>
<comment type="caution">
    <text evidence="7">The sequence shown here is derived from an EMBL/GenBank/DDBJ whole genome shotgun (WGS) entry which is preliminary data.</text>
</comment>
<dbReference type="Gene3D" id="4.10.240.10">
    <property type="entry name" value="Zn(2)-C6 fungal-type DNA-binding domain"/>
    <property type="match status" value="1"/>
</dbReference>
<keyword evidence="3" id="KW-0805">Transcription regulation</keyword>
<evidence type="ECO:0000313" key="8">
    <source>
        <dbReference type="Proteomes" id="UP000054886"/>
    </source>
</evidence>
<evidence type="ECO:0000256" key="6">
    <source>
        <dbReference type="ARBA" id="ARBA00023242"/>
    </source>
</evidence>
<dbReference type="InterPro" id="IPR036864">
    <property type="entry name" value="Zn2-C6_fun-type_DNA-bd_sf"/>
</dbReference>
<keyword evidence="6" id="KW-0539">Nucleus</keyword>
<keyword evidence="2" id="KW-0862">Zinc</keyword>
<dbReference type="VEuPathDB" id="FungiDB:GWK60_J06985"/>
<dbReference type="AlphaFoldDB" id="A0A0W0CF38"/>
<dbReference type="CDD" id="cd00067">
    <property type="entry name" value="GAL4"/>
    <property type="match status" value="1"/>
</dbReference>
<dbReference type="GO" id="GO:0071400">
    <property type="term" value="P:cellular response to oleic acid"/>
    <property type="evidence" value="ECO:0007669"/>
    <property type="project" value="EnsemblFungi"/>
</dbReference>
<evidence type="ECO:0000313" key="7">
    <source>
        <dbReference type="EMBL" id="KTB11178.1"/>
    </source>
</evidence>
<dbReference type="GO" id="GO:0006631">
    <property type="term" value="P:fatty acid metabolic process"/>
    <property type="evidence" value="ECO:0007669"/>
    <property type="project" value="EnsemblFungi"/>
</dbReference>
<dbReference type="PANTHER" id="PTHR31069">
    <property type="entry name" value="OLEATE-ACTIVATED TRANSCRIPTION FACTOR 1-RELATED"/>
    <property type="match status" value="1"/>
</dbReference>
<dbReference type="PRINTS" id="PR00755">
    <property type="entry name" value="AFLATOXINBRP"/>
</dbReference>
<proteinExistence type="predicted"/>
<evidence type="ECO:0000256" key="3">
    <source>
        <dbReference type="ARBA" id="ARBA00023015"/>
    </source>
</evidence>
<dbReference type="CDD" id="cd12148">
    <property type="entry name" value="fungal_TF_MHR"/>
    <property type="match status" value="1"/>
</dbReference>
<evidence type="ECO:0000256" key="1">
    <source>
        <dbReference type="ARBA" id="ARBA00022723"/>
    </source>
</evidence>